<dbReference type="PANTHER" id="PTHR10174">
    <property type="entry name" value="ALPHA-TOCOPHEROL TRANSFER PROTEIN-RELATED"/>
    <property type="match status" value="1"/>
</dbReference>
<feature type="region of interest" description="Disordered" evidence="1">
    <location>
        <begin position="666"/>
        <end position="690"/>
    </location>
</feature>
<sequence length="690" mass="76704">MKSLSPTQEQLCLSLLGCSGTGNHHAPSFTLYEQQLQLQQSIPGILTGVRTQTDAFQHNFAMHQEQSKAVDHLFSSLSKVNEHKDITAAGTIETQNLSLLDFKREVEQSHYPIYELALQQDRSYVEDPAFCLKFLRANKYNVPKAVKQMIDFLRQKAIYFGADKLSHDVTTEDLSTKELEVLLSGQYHIQDATDPNGRAIIYCFNTKFGQCNADSQIRVNFYIWYNILTNLPAVQSKGVTAVYYDLMKPGENLGSLGLNSMRQVVDFMSCLPIHCSETHLCLKEGQTQGNLALQNLFLGLPVTCKEGAHLHYGSDLELQSLVGVHGIPQDTFPVDVFGNIREGLRNVWLHKYMSDASSRYLLENQGDGESSSAATTKATSRPANVVWFNQSEMMSTDGGSSSPASLEQKRKSAVSNTSKDPKPKPKRQRISADTASPSLKNISFKKAIPEDGLNLDAICKAFLTANRTTGEAKDLSRPDADKNTARRANESSPSTNKKEEPPTPVQPTPTAPAVEKIGSMDTIFREVSLSTTETSTSSPTTETSTSSPPTIPQTTINSMYSSQEVPHAQFPSKLDVLFGRGKAIQNHSGNVMFRQFVENFQEEYNRTRRIDRRQVSGDVTQLLIKVKGVRFWQMSRSGGWQEASVDVADLKVGQLLRTFRKQHLQQLEEDQETSEKGETGGSPNNTVYHV</sequence>
<gene>
    <name evidence="3" type="ORF">CYCCA115_LOCUS3136</name>
</gene>
<evidence type="ECO:0000256" key="1">
    <source>
        <dbReference type="SAM" id="MobiDB-lite"/>
    </source>
</evidence>
<feature type="domain" description="CRAL/TRIO N-terminal" evidence="2">
    <location>
        <begin position="127"/>
        <end position="152"/>
    </location>
</feature>
<feature type="compositionally biased region" description="Polar residues" evidence="1">
    <location>
        <begin position="393"/>
        <end position="405"/>
    </location>
</feature>
<dbReference type="Pfam" id="PF03765">
    <property type="entry name" value="CRAL_TRIO_N"/>
    <property type="match status" value="1"/>
</dbReference>
<dbReference type="AlphaFoldDB" id="A0AAD2CFN7"/>
<dbReference type="InterPro" id="IPR036273">
    <property type="entry name" value="CRAL/TRIO_N_dom_sf"/>
</dbReference>
<protein>
    <recommendedName>
        <fullName evidence="2">CRAL/TRIO N-terminal domain-containing protein</fullName>
    </recommendedName>
</protein>
<feature type="compositionally biased region" description="Basic and acidic residues" evidence="1">
    <location>
        <begin position="470"/>
        <end position="489"/>
    </location>
</feature>
<dbReference type="GO" id="GO:0016020">
    <property type="term" value="C:membrane"/>
    <property type="evidence" value="ECO:0007669"/>
    <property type="project" value="TreeGrafter"/>
</dbReference>
<comment type="caution">
    <text evidence="3">The sequence shown here is derived from an EMBL/GenBank/DDBJ whole genome shotgun (WGS) entry which is preliminary data.</text>
</comment>
<dbReference type="SUPFAM" id="SSF46938">
    <property type="entry name" value="CRAL/TRIO N-terminal domain"/>
    <property type="match status" value="1"/>
</dbReference>
<feature type="region of interest" description="Disordered" evidence="1">
    <location>
        <begin position="469"/>
        <end position="555"/>
    </location>
</feature>
<dbReference type="InterPro" id="IPR011074">
    <property type="entry name" value="CRAL/TRIO_N_dom"/>
</dbReference>
<feature type="compositionally biased region" description="Low complexity" evidence="1">
    <location>
        <begin position="530"/>
        <end position="555"/>
    </location>
</feature>
<keyword evidence="4" id="KW-1185">Reference proteome</keyword>
<dbReference type="Gene3D" id="3.40.525.10">
    <property type="entry name" value="CRAL-TRIO lipid binding domain"/>
    <property type="match status" value="1"/>
</dbReference>
<proteinExistence type="predicted"/>
<evidence type="ECO:0000259" key="2">
    <source>
        <dbReference type="SMART" id="SM01100"/>
    </source>
</evidence>
<dbReference type="InterPro" id="IPR049227">
    <property type="entry name" value="DUF6824"/>
</dbReference>
<dbReference type="GO" id="GO:1902936">
    <property type="term" value="F:phosphatidylinositol bisphosphate binding"/>
    <property type="evidence" value="ECO:0007669"/>
    <property type="project" value="TreeGrafter"/>
</dbReference>
<reference evidence="3" key="1">
    <citation type="submission" date="2023-08" db="EMBL/GenBank/DDBJ databases">
        <authorList>
            <person name="Audoor S."/>
            <person name="Bilcke G."/>
        </authorList>
    </citation>
    <scope>NUCLEOTIDE SEQUENCE</scope>
</reference>
<dbReference type="PANTHER" id="PTHR10174:SF208">
    <property type="entry name" value="CRAL-TRIO DOMAIN-CONTAINING PROTEIN DDB_G0278031"/>
    <property type="match status" value="1"/>
</dbReference>
<organism evidence="3 4">
    <name type="scientific">Cylindrotheca closterium</name>
    <dbReference type="NCBI Taxonomy" id="2856"/>
    <lineage>
        <taxon>Eukaryota</taxon>
        <taxon>Sar</taxon>
        <taxon>Stramenopiles</taxon>
        <taxon>Ochrophyta</taxon>
        <taxon>Bacillariophyta</taxon>
        <taxon>Bacillariophyceae</taxon>
        <taxon>Bacillariophycidae</taxon>
        <taxon>Bacillariales</taxon>
        <taxon>Bacillariaceae</taxon>
        <taxon>Cylindrotheca</taxon>
    </lineage>
</organism>
<dbReference type="Proteomes" id="UP001295423">
    <property type="component" value="Unassembled WGS sequence"/>
</dbReference>
<dbReference type="Pfam" id="PF20710">
    <property type="entry name" value="DUF6824"/>
    <property type="match status" value="1"/>
</dbReference>
<evidence type="ECO:0000313" key="3">
    <source>
        <dbReference type="EMBL" id="CAJ1933047.1"/>
    </source>
</evidence>
<name>A0AAD2CFN7_9STRA</name>
<evidence type="ECO:0000313" key="4">
    <source>
        <dbReference type="Proteomes" id="UP001295423"/>
    </source>
</evidence>
<dbReference type="EMBL" id="CAKOGP040000236">
    <property type="protein sequence ID" value="CAJ1933047.1"/>
    <property type="molecule type" value="Genomic_DNA"/>
</dbReference>
<dbReference type="InterPro" id="IPR036865">
    <property type="entry name" value="CRAL-TRIO_dom_sf"/>
</dbReference>
<dbReference type="SMART" id="SM01100">
    <property type="entry name" value="CRAL_TRIO_N"/>
    <property type="match status" value="1"/>
</dbReference>
<accession>A0AAD2CFN7</accession>
<feature type="region of interest" description="Disordered" evidence="1">
    <location>
        <begin position="393"/>
        <end position="437"/>
    </location>
</feature>
<feature type="compositionally biased region" description="Polar residues" evidence="1">
    <location>
        <begin position="681"/>
        <end position="690"/>
    </location>
</feature>